<comment type="similarity">
    <text evidence="3">Belongs to the Nudix hydrolase family.</text>
</comment>
<proteinExistence type="inferred from homology"/>
<dbReference type="Proteomes" id="UP000003136">
    <property type="component" value="Unassembled WGS sequence"/>
</dbReference>
<dbReference type="eggNOG" id="COG0494">
    <property type="taxonomic scope" value="Bacteria"/>
</dbReference>
<feature type="domain" description="Nudix hydrolase" evidence="4">
    <location>
        <begin position="52"/>
        <end position="188"/>
    </location>
</feature>
<protein>
    <recommendedName>
        <fullName evidence="4">Nudix hydrolase domain-containing protein</fullName>
    </recommendedName>
</protein>
<evidence type="ECO:0000313" key="6">
    <source>
        <dbReference type="Proteomes" id="UP000003136"/>
    </source>
</evidence>
<organism evidence="5 6">
    <name type="scientific">[Bacteroides] pectinophilus ATCC 43243</name>
    <dbReference type="NCBI Taxonomy" id="483218"/>
    <lineage>
        <taxon>Bacteria</taxon>
        <taxon>Bacillati</taxon>
        <taxon>Bacillota</taxon>
        <taxon>Clostridia</taxon>
        <taxon>Eubacteriales</taxon>
    </lineage>
</organism>
<name>B7ARK9_9FIRM</name>
<dbReference type="STRING" id="483218.BACPEC_01713"/>
<dbReference type="GO" id="GO:0016462">
    <property type="term" value="F:pyrophosphatase activity"/>
    <property type="evidence" value="ECO:0007669"/>
    <property type="project" value="UniProtKB-ARBA"/>
</dbReference>
<dbReference type="InterPro" id="IPR000086">
    <property type="entry name" value="NUDIX_hydrolase_dom"/>
</dbReference>
<dbReference type="InterPro" id="IPR020476">
    <property type="entry name" value="Nudix_hydrolase"/>
</dbReference>
<accession>B7ARK9</accession>
<reference evidence="5 6" key="2">
    <citation type="submission" date="2008-11" db="EMBL/GenBank/DDBJ databases">
        <authorList>
            <person name="Fulton L."/>
            <person name="Clifton S."/>
            <person name="Fulton B."/>
            <person name="Xu J."/>
            <person name="Minx P."/>
            <person name="Pepin K.H."/>
            <person name="Johnson M."/>
            <person name="Bhonagiri V."/>
            <person name="Nash W.E."/>
            <person name="Mardis E.R."/>
            <person name="Wilson R.K."/>
        </authorList>
    </citation>
    <scope>NUCLEOTIDE SEQUENCE [LARGE SCALE GENOMIC DNA]</scope>
    <source>
        <strain evidence="5 6">ATCC 43243</strain>
    </source>
</reference>
<keyword evidence="6" id="KW-1185">Reference proteome</keyword>
<dbReference type="EMBL" id="ABVQ01000036">
    <property type="protein sequence ID" value="EEC57205.1"/>
    <property type="molecule type" value="Genomic_DNA"/>
</dbReference>
<dbReference type="GO" id="GO:0006753">
    <property type="term" value="P:nucleoside phosphate metabolic process"/>
    <property type="evidence" value="ECO:0007669"/>
    <property type="project" value="TreeGrafter"/>
</dbReference>
<dbReference type="InterPro" id="IPR015797">
    <property type="entry name" value="NUDIX_hydrolase-like_dom_sf"/>
</dbReference>
<evidence type="ECO:0000256" key="2">
    <source>
        <dbReference type="ARBA" id="ARBA00022801"/>
    </source>
</evidence>
<dbReference type="Gene3D" id="3.90.79.10">
    <property type="entry name" value="Nucleoside Triphosphate Pyrophosphohydrolase"/>
    <property type="match status" value="1"/>
</dbReference>
<dbReference type="PROSITE" id="PS51462">
    <property type="entry name" value="NUDIX"/>
    <property type="match status" value="1"/>
</dbReference>
<sequence length="207" mass="23415">MRPAYTAITKQTDNPFLNMYKMDAVDRNGKTFGYYFATRKNDGELACQTSATSPDGAVIYAVTECPSDRIVLIKQYRYPLDRYIYELPAGLIEPGETIAMTASRELKEETGLTFREYEGGLEAFRRAFFQAQGLCDESNALVFGYASGEISDKKLEESEAIEPVLADKREALRILQEEELSIRCAYMLMQFVNSDPEKPFAFLNPSL</sequence>
<comment type="cofactor">
    <cofactor evidence="1">
        <name>Mg(2+)</name>
        <dbReference type="ChEBI" id="CHEBI:18420"/>
    </cofactor>
</comment>
<dbReference type="GO" id="GO:0019693">
    <property type="term" value="P:ribose phosphate metabolic process"/>
    <property type="evidence" value="ECO:0007669"/>
    <property type="project" value="TreeGrafter"/>
</dbReference>
<dbReference type="PROSITE" id="PS00893">
    <property type="entry name" value="NUDIX_BOX"/>
    <property type="match status" value="1"/>
</dbReference>
<dbReference type="InterPro" id="IPR020084">
    <property type="entry name" value="NUDIX_hydrolase_CS"/>
</dbReference>
<dbReference type="SUPFAM" id="SSF55811">
    <property type="entry name" value="Nudix"/>
    <property type="match status" value="1"/>
</dbReference>
<dbReference type="PANTHER" id="PTHR11839:SF18">
    <property type="entry name" value="NUDIX HYDROLASE DOMAIN-CONTAINING PROTEIN"/>
    <property type="match status" value="1"/>
</dbReference>
<dbReference type="PRINTS" id="PR00502">
    <property type="entry name" value="NUDIXFAMILY"/>
</dbReference>
<evidence type="ECO:0000256" key="1">
    <source>
        <dbReference type="ARBA" id="ARBA00001946"/>
    </source>
</evidence>
<evidence type="ECO:0000259" key="4">
    <source>
        <dbReference type="PROSITE" id="PS51462"/>
    </source>
</evidence>
<keyword evidence="2 3" id="KW-0378">Hydrolase</keyword>
<gene>
    <name evidence="5" type="ORF">BACPEC_01713</name>
</gene>
<dbReference type="CDD" id="cd03424">
    <property type="entry name" value="NUDIX_ADPRase_Nudt5_UGPPase_Nudt14"/>
    <property type="match status" value="1"/>
</dbReference>
<evidence type="ECO:0000313" key="5">
    <source>
        <dbReference type="EMBL" id="EEC57205.1"/>
    </source>
</evidence>
<dbReference type="AlphaFoldDB" id="B7ARK9"/>
<dbReference type="HOGENOM" id="CLU_062658_0_3_9"/>
<dbReference type="Pfam" id="PF00293">
    <property type="entry name" value="NUDIX"/>
    <property type="match status" value="1"/>
</dbReference>
<reference evidence="5 6" key="1">
    <citation type="submission" date="2008-11" db="EMBL/GenBank/DDBJ databases">
        <title>Draft genome sequence of Bacteroides pectinophilus (ATCC 43243).</title>
        <authorList>
            <person name="Sudarsanam P."/>
            <person name="Ley R."/>
            <person name="Guruge J."/>
            <person name="Turnbaugh P.J."/>
            <person name="Mahowald M."/>
            <person name="Liep D."/>
            <person name="Gordon J."/>
        </authorList>
    </citation>
    <scope>NUCLEOTIDE SEQUENCE [LARGE SCALE GENOMIC DNA]</scope>
    <source>
        <strain evidence="5 6">ATCC 43243</strain>
    </source>
</reference>
<dbReference type="PANTHER" id="PTHR11839">
    <property type="entry name" value="UDP/ADP-SUGAR PYROPHOSPHATASE"/>
    <property type="match status" value="1"/>
</dbReference>
<evidence type="ECO:0000256" key="3">
    <source>
        <dbReference type="RuleBase" id="RU003476"/>
    </source>
</evidence>